<sequence length="516" mass="58979">MPTRRRRPKRQYVVPKDEDKAAEVQRVLDGILTDRVAPSKYSLFRGVVTLFPRTRCGVDVRLEKARDPYQLLIRVVALDGLRRGEILVGRRTIADALTNLHYRQLAEAAAEAADAAAKEATVSRSVFRDGGRRRFNPEVSPMATRRMKRAAEAAERKRQERRFAAERRKKKEEEAARNAAEVRRRAVLHAQGLDDAPPTVGAVARMKPPKRTTPMVALHTKQYKAGKAKPPSRSGRVFRTAGGEWGRRSSPRKHVSTPGLGDAFEEDAETAERRQRLLGMIDDEEEYHTPRPARRDLVYERVVYPVLPNEITWEDMRVFCTAFVMAHKHPDDASKLRVVLASETFEGSYGFDGSPQGLQAARARIESRRSTSCLSHNPITMGRQCDCPFCREMQEALKPRVYTPRSPPPEKPPPTPPPKLPAVSRPVRSWYVPEQPIPPWERWREDVRVRQTGGDRWEVARFERTLPPMTAQEARILPDDQLLYDYLLTQQPTLRRLRSKGVAEWVRIRSPEHIVV</sequence>
<accession>A0A7S1GCS0</accession>
<gene>
    <name evidence="2" type="ORF">BSP0115_LOCUS16023</name>
</gene>
<organism evidence="2">
    <name type="scientific">Bicosoecida sp. CB-2014</name>
    <dbReference type="NCBI Taxonomy" id="1486930"/>
    <lineage>
        <taxon>Eukaryota</taxon>
        <taxon>Sar</taxon>
        <taxon>Stramenopiles</taxon>
        <taxon>Bigyra</taxon>
        <taxon>Opalozoa</taxon>
        <taxon>Bicosoecida</taxon>
    </lineage>
</organism>
<dbReference type="EMBL" id="HBFS01023928">
    <property type="protein sequence ID" value="CAD8922760.1"/>
    <property type="molecule type" value="Transcribed_RNA"/>
</dbReference>
<dbReference type="AlphaFoldDB" id="A0A7S1GCS0"/>
<protein>
    <submittedName>
        <fullName evidence="2">Uncharacterized protein</fullName>
    </submittedName>
</protein>
<feature type="region of interest" description="Disordered" evidence="1">
    <location>
        <begin position="401"/>
        <end position="424"/>
    </location>
</feature>
<feature type="region of interest" description="Disordered" evidence="1">
    <location>
        <begin position="241"/>
        <end position="261"/>
    </location>
</feature>
<reference evidence="2" key="1">
    <citation type="submission" date="2021-01" db="EMBL/GenBank/DDBJ databases">
        <authorList>
            <person name="Corre E."/>
            <person name="Pelletier E."/>
            <person name="Niang G."/>
            <person name="Scheremetjew M."/>
            <person name="Finn R."/>
            <person name="Kale V."/>
            <person name="Holt S."/>
            <person name="Cochrane G."/>
            <person name="Meng A."/>
            <person name="Brown T."/>
            <person name="Cohen L."/>
        </authorList>
    </citation>
    <scope>NUCLEOTIDE SEQUENCE</scope>
    <source>
        <strain evidence="2">Ms1</strain>
    </source>
</reference>
<name>A0A7S1GCS0_9STRA</name>
<feature type="compositionally biased region" description="Pro residues" evidence="1">
    <location>
        <begin position="405"/>
        <end position="420"/>
    </location>
</feature>
<feature type="region of interest" description="Disordered" evidence="1">
    <location>
        <begin position="154"/>
        <end position="178"/>
    </location>
</feature>
<evidence type="ECO:0000313" key="2">
    <source>
        <dbReference type="EMBL" id="CAD8922760.1"/>
    </source>
</evidence>
<evidence type="ECO:0000256" key="1">
    <source>
        <dbReference type="SAM" id="MobiDB-lite"/>
    </source>
</evidence>
<proteinExistence type="predicted"/>